<dbReference type="PANTHER" id="PTHR34704">
    <property type="entry name" value="ATPASE"/>
    <property type="match status" value="1"/>
</dbReference>
<evidence type="ECO:0000313" key="2">
    <source>
        <dbReference type="Proteomes" id="UP000004956"/>
    </source>
</evidence>
<dbReference type="STRING" id="762967.HMPREF9440_01904"/>
<dbReference type="AlphaFoldDB" id="H3KGM2"/>
<dbReference type="InterPro" id="IPR027417">
    <property type="entry name" value="P-loop_NTPase"/>
</dbReference>
<sequence length="405" mass="46395">MLYFLGSRKYAEAELAQIWMDQVREVFGLNEDDGPRRLTLGNVVRFVMRLTREKPSLMIVDECQALDAVAPAFWADLQGVWDLGKDDSRLLLMMGGSVTSIMRRIFDDAGEPLFGRQDLSLTLRPFTPGEMRRVFLELNPRGSADDLITFHAVTGGVPGYAACLADRTPLTREDLLRWIFSEEGEAFRTEGDMLLATDFRTESSVYERILRAVTFGADTWTSISERLQGQNLAGYMDRLENRYGLLAKRPALFASGTRGLRYGFADPYFRFWFRFVEPAFCRQLAERGMWDALRENCLRSWDAFTEGTLADWFRQIYGADPRWTMTDAWWDRQGGNAVDLVALNEWTQALEMADVRRLPERIDLKALARKAEVFRKACAPQLQGYGEPRQRGLTLEDVLKAPEEL</sequence>
<accession>H3KGM2</accession>
<dbReference type="PANTHER" id="PTHR34704:SF1">
    <property type="entry name" value="ATPASE"/>
    <property type="match status" value="1"/>
</dbReference>
<dbReference type="SUPFAM" id="SSF52540">
    <property type="entry name" value="P-loop containing nucleoside triphosphate hydrolases"/>
    <property type="match status" value="1"/>
</dbReference>
<dbReference type="RefSeq" id="WP_008543066.1">
    <property type="nucleotide sequence ID" value="NZ_JH605000.1"/>
</dbReference>
<proteinExistence type="predicted"/>
<dbReference type="EMBL" id="AFBQ01000285">
    <property type="protein sequence ID" value="EHY30738.1"/>
    <property type="molecule type" value="Genomic_DNA"/>
</dbReference>
<organism evidence="1 2">
    <name type="scientific">Sutterella parvirubra YIT 11816</name>
    <dbReference type="NCBI Taxonomy" id="762967"/>
    <lineage>
        <taxon>Bacteria</taxon>
        <taxon>Pseudomonadati</taxon>
        <taxon>Pseudomonadota</taxon>
        <taxon>Betaproteobacteria</taxon>
        <taxon>Burkholderiales</taxon>
        <taxon>Sutterellaceae</taxon>
        <taxon>Sutterella</taxon>
    </lineage>
</organism>
<protein>
    <submittedName>
        <fullName evidence="1">Uncharacterized protein</fullName>
    </submittedName>
</protein>
<dbReference type="HOGENOM" id="CLU_041137_3_0_4"/>
<keyword evidence="2" id="KW-1185">Reference proteome</keyword>
<dbReference type="OrthoDB" id="9155858at2"/>
<name>H3KGM2_9BURK</name>
<dbReference type="Proteomes" id="UP000004956">
    <property type="component" value="Unassembled WGS sequence"/>
</dbReference>
<gene>
    <name evidence="1" type="ORF">HMPREF9440_01904</name>
</gene>
<comment type="caution">
    <text evidence="1">The sequence shown here is derived from an EMBL/GenBank/DDBJ whole genome shotgun (WGS) entry which is preliminary data.</text>
</comment>
<evidence type="ECO:0000313" key="1">
    <source>
        <dbReference type="EMBL" id="EHY30738.1"/>
    </source>
</evidence>
<dbReference type="PATRIC" id="fig|762967.3.peg.1501"/>
<dbReference type="Gene3D" id="3.40.50.300">
    <property type="entry name" value="P-loop containing nucleotide triphosphate hydrolases"/>
    <property type="match status" value="1"/>
</dbReference>
<reference evidence="1 2" key="1">
    <citation type="submission" date="2011-11" db="EMBL/GenBank/DDBJ databases">
        <authorList>
            <person name="Weinstock G."/>
            <person name="Sodergren E."/>
            <person name="Clifton S."/>
            <person name="Fulton L."/>
            <person name="Fulton B."/>
            <person name="Courtney L."/>
            <person name="Fronick C."/>
            <person name="Harrison M."/>
            <person name="Strong C."/>
            <person name="Farmer C."/>
            <person name="Delahaunty K."/>
            <person name="Markovic C."/>
            <person name="Hall O."/>
            <person name="Minx P."/>
            <person name="Tomlinson C."/>
            <person name="Mitreva M."/>
            <person name="Hou S."/>
            <person name="Chen J."/>
            <person name="Wollam A."/>
            <person name="Pepin K.H."/>
            <person name="Johnson M."/>
            <person name="Bhonagiri V."/>
            <person name="Zhang X."/>
            <person name="Suruliraj S."/>
            <person name="Warren W."/>
            <person name="Chinwalla A."/>
            <person name="Mardis E.R."/>
            <person name="Wilson R.K."/>
        </authorList>
    </citation>
    <scope>NUCLEOTIDE SEQUENCE [LARGE SCALE GENOMIC DNA]</scope>
    <source>
        <strain evidence="1 2">YIT 11816</strain>
    </source>
</reference>